<dbReference type="Proteomes" id="UP000628669">
    <property type="component" value="Unassembled WGS sequence"/>
</dbReference>
<dbReference type="SUPFAM" id="SSF54001">
    <property type="entry name" value="Cysteine proteinases"/>
    <property type="match status" value="1"/>
</dbReference>
<dbReference type="EMBL" id="JAENHK010000010">
    <property type="protein sequence ID" value="MBK1896989.1"/>
    <property type="molecule type" value="Genomic_DNA"/>
</dbReference>
<feature type="transmembrane region" description="Helical" evidence="1">
    <location>
        <begin position="12"/>
        <end position="29"/>
    </location>
</feature>
<evidence type="ECO:0000256" key="1">
    <source>
        <dbReference type="SAM" id="Phobius"/>
    </source>
</evidence>
<organism evidence="2 3">
    <name type="scientific">Chryseobacterium paridis</name>
    <dbReference type="NCBI Taxonomy" id="2800328"/>
    <lineage>
        <taxon>Bacteria</taxon>
        <taxon>Pseudomonadati</taxon>
        <taxon>Bacteroidota</taxon>
        <taxon>Flavobacteriia</taxon>
        <taxon>Flavobacteriales</taxon>
        <taxon>Weeksellaceae</taxon>
        <taxon>Chryseobacterium group</taxon>
        <taxon>Chryseobacterium</taxon>
    </lineage>
</organism>
<sequence length="220" mass="25496">MRSVFTYQKIDFLIAVMSLVLITAVFSFHKSPSLEYKIKNIELNNGAIYLIQRGTTGKLGNVAKDFNIKNKYASHLGIGYLKNNALTIYHVYVDKNSKGNSLYVETIDNFIRPEDLNYLSIWQLKNIDLQKFNDIKNTLTQSEKQNINFDFNFDKGSKAYYCSEYIVDELQKNGIKIMSYHKKSITGMIKQILKKDTLTYFPVDGFESTDKATKVFEWIK</sequence>
<evidence type="ECO:0000313" key="2">
    <source>
        <dbReference type="EMBL" id="MBK1896989.1"/>
    </source>
</evidence>
<gene>
    <name evidence="2" type="ORF">JHL15_14580</name>
</gene>
<evidence type="ECO:0008006" key="4">
    <source>
        <dbReference type="Google" id="ProtNLM"/>
    </source>
</evidence>
<keyword evidence="1" id="KW-0812">Transmembrane</keyword>
<comment type="caution">
    <text evidence="2">The sequence shown here is derived from an EMBL/GenBank/DDBJ whole genome shotgun (WGS) entry which is preliminary data.</text>
</comment>
<name>A0ABS1FXR6_9FLAO</name>
<keyword evidence="1" id="KW-1133">Transmembrane helix</keyword>
<protein>
    <recommendedName>
        <fullName evidence="4">Permuted papain-like amidase YaeF/Yiix C92 family enzyme</fullName>
    </recommendedName>
</protein>
<dbReference type="RefSeq" id="WP_200246883.1">
    <property type="nucleotide sequence ID" value="NZ_JAENHK010000010.1"/>
</dbReference>
<accession>A0ABS1FXR6</accession>
<keyword evidence="1" id="KW-0472">Membrane</keyword>
<dbReference type="InterPro" id="IPR038765">
    <property type="entry name" value="Papain-like_cys_pep_sf"/>
</dbReference>
<evidence type="ECO:0000313" key="3">
    <source>
        <dbReference type="Proteomes" id="UP000628669"/>
    </source>
</evidence>
<keyword evidence="3" id="KW-1185">Reference proteome</keyword>
<reference evidence="3" key="1">
    <citation type="submission" date="2021-01" db="EMBL/GenBank/DDBJ databases">
        <title>Genome public.</title>
        <authorList>
            <person name="Liu C."/>
            <person name="Sun Q."/>
        </authorList>
    </citation>
    <scope>NUCLEOTIDE SEQUENCE [LARGE SCALE GENOMIC DNA]</scope>
    <source>
        <strain evidence="3">YIM B02567</strain>
    </source>
</reference>
<dbReference type="Gene3D" id="3.90.1720.10">
    <property type="entry name" value="endopeptidase domain like (from Nostoc punctiforme)"/>
    <property type="match status" value="1"/>
</dbReference>
<proteinExistence type="predicted"/>